<proteinExistence type="predicted"/>
<comment type="caution">
    <text evidence="1">The sequence shown here is derived from an EMBL/GenBank/DDBJ whole genome shotgun (WGS) entry which is preliminary data.</text>
</comment>
<name>A0A1V9G539_9BACT</name>
<dbReference type="Proteomes" id="UP000192796">
    <property type="component" value="Unassembled WGS sequence"/>
</dbReference>
<reference evidence="1 2" key="1">
    <citation type="submission" date="2016-03" db="EMBL/GenBank/DDBJ databases">
        <title>Niastella vici sp. nov., isolated from farmland soil.</title>
        <authorList>
            <person name="Chen L."/>
            <person name="Wang D."/>
            <person name="Yang S."/>
            <person name="Wang G."/>
        </authorList>
    </citation>
    <scope>NUCLEOTIDE SEQUENCE [LARGE SCALE GENOMIC DNA]</scope>
    <source>
        <strain evidence="1 2">DJ57</strain>
    </source>
</reference>
<sequence length="103" mass="11656">MPVLVHLVGIWLGKGGGIFRQGAEKHVIKVEQRPDKGNVLIKSLFGLCYVFGWSLFDTLPKTPLPWVKAFSPRLSGNTGQKKSGRISRLCGIFFRIEYFEIMF</sequence>
<evidence type="ECO:0000313" key="2">
    <source>
        <dbReference type="Proteomes" id="UP000192796"/>
    </source>
</evidence>
<keyword evidence="2" id="KW-1185">Reference proteome</keyword>
<accession>A0A1V9G539</accession>
<dbReference type="AlphaFoldDB" id="A0A1V9G539"/>
<dbReference type="STRING" id="1703345.A3860_14120"/>
<dbReference type="EMBL" id="LVYD01000013">
    <property type="protein sequence ID" value="OQP65733.1"/>
    <property type="molecule type" value="Genomic_DNA"/>
</dbReference>
<protein>
    <submittedName>
        <fullName evidence="1">Uncharacterized protein</fullName>
    </submittedName>
</protein>
<organism evidence="1 2">
    <name type="scientific">Niastella vici</name>
    <dbReference type="NCBI Taxonomy" id="1703345"/>
    <lineage>
        <taxon>Bacteria</taxon>
        <taxon>Pseudomonadati</taxon>
        <taxon>Bacteroidota</taxon>
        <taxon>Chitinophagia</taxon>
        <taxon>Chitinophagales</taxon>
        <taxon>Chitinophagaceae</taxon>
        <taxon>Niastella</taxon>
    </lineage>
</organism>
<evidence type="ECO:0000313" key="1">
    <source>
        <dbReference type="EMBL" id="OQP65733.1"/>
    </source>
</evidence>
<gene>
    <name evidence="1" type="ORF">A3860_14120</name>
</gene>